<protein>
    <submittedName>
        <fullName evidence="1">Uncharacterized protein</fullName>
    </submittedName>
</protein>
<sequence length="149" mass="16643">MSEIRSKVIEVEAETLEEARQKVKSQIPEGYALRSEQIISSGREKTVQAVANTTEEAFAKARGKILAGVKIIEEKELNAPERNIITVETFYPKNIAENHVWSEARRQLGDKAEVKNVELLTVGSKGFLGMGKKPNVYQAEIYKQARVGI</sequence>
<dbReference type="AlphaFoldDB" id="X1F2Y2"/>
<reference evidence="1" key="1">
    <citation type="journal article" date="2014" name="Front. Microbiol.">
        <title>High frequency of phylogenetically diverse reductive dehalogenase-homologous genes in deep subseafloor sedimentary metagenomes.</title>
        <authorList>
            <person name="Kawai M."/>
            <person name="Futagami T."/>
            <person name="Toyoda A."/>
            <person name="Takaki Y."/>
            <person name="Nishi S."/>
            <person name="Hori S."/>
            <person name="Arai W."/>
            <person name="Tsubouchi T."/>
            <person name="Morono Y."/>
            <person name="Uchiyama I."/>
            <person name="Ito T."/>
            <person name="Fujiyama A."/>
            <person name="Inagaki F."/>
            <person name="Takami H."/>
        </authorList>
    </citation>
    <scope>NUCLEOTIDE SEQUENCE</scope>
    <source>
        <strain evidence="1">Expedition CK06-06</strain>
    </source>
</reference>
<feature type="non-terminal residue" evidence="1">
    <location>
        <position position="149"/>
    </location>
</feature>
<gene>
    <name evidence="1" type="ORF">S03H2_18515</name>
</gene>
<proteinExistence type="predicted"/>
<name>X1F2Y2_9ZZZZ</name>
<evidence type="ECO:0000313" key="1">
    <source>
        <dbReference type="EMBL" id="GAH39302.1"/>
    </source>
</evidence>
<accession>X1F2Y2</accession>
<organism evidence="1">
    <name type="scientific">marine sediment metagenome</name>
    <dbReference type="NCBI Taxonomy" id="412755"/>
    <lineage>
        <taxon>unclassified sequences</taxon>
        <taxon>metagenomes</taxon>
        <taxon>ecological metagenomes</taxon>
    </lineage>
</organism>
<comment type="caution">
    <text evidence="1">The sequence shown here is derived from an EMBL/GenBank/DDBJ whole genome shotgun (WGS) entry which is preliminary data.</text>
</comment>
<dbReference type="EMBL" id="BARU01009610">
    <property type="protein sequence ID" value="GAH39302.1"/>
    <property type="molecule type" value="Genomic_DNA"/>
</dbReference>